<feature type="region of interest" description="Disordered" evidence="5">
    <location>
        <begin position="234"/>
        <end position="305"/>
    </location>
</feature>
<keyword evidence="4 6" id="KW-0472">Membrane</keyword>
<sequence length="431" mass="43268">MRHRPTTLPALVALALVALPASASAATHDLAAAPTPAPPAPVPARLARQRRAALAPAERARHLEERQFLCGLFGTCSDDDTSASGAASSTAALATDSAALSASDPAAAAGSSTGEPSATSATDPALAQSSSTTLTSSSTESTESSTTRPSQIVVTITSVVTNEDGSQSTMLQESASAVAASSGGGGGGGPSGKTWGIIGGVVGGVALLVGIVLVVWRLTQRRFANLDNDHDEIRWPELQPDGQTVSTGLSTLNPQGTRRTGGAGIAMEKDGDFDDDDDDDELDRKGGAAGAGEWPVEASPRLGGGGAGAPGGAYALGNNQSEVGFFEGQGQGANDPYLGAAPIASPHLAPSSSDPSLPLPSVYPPSYATAPAHSADPYAAAAAAGARNSLYGGMAGEYQVPMSQEELQSQQQPYGHYSPHAHGATSPSMRY</sequence>
<comment type="subcellular location">
    <subcellularLocation>
        <location evidence="1">Membrane</location>
        <topology evidence="1">Single-pass membrane protein</topology>
    </subcellularLocation>
</comment>
<dbReference type="EMBL" id="BQKY01000014">
    <property type="protein sequence ID" value="GJN93645.1"/>
    <property type="molecule type" value="Genomic_DNA"/>
</dbReference>
<feature type="compositionally biased region" description="Low complexity" evidence="5">
    <location>
        <begin position="129"/>
        <end position="150"/>
    </location>
</feature>
<dbReference type="GO" id="GO:0071944">
    <property type="term" value="C:cell periphery"/>
    <property type="evidence" value="ECO:0007669"/>
    <property type="project" value="UniProtKB-ARBA"/>
</dbReference>
<name>A0AAV5GVY7_9BASI</name>
<keyword evidence="7" id="KW-0732">Signal</keyword>
<feature type="region of interest" description="Disordered" evidence="5">
    <location>
        <begin position="105"/>
        <end position="150"/>
    </location>
</feature>
<dbReference type="GO" id="GO:0016020">
    <property type="term" value="C:membrane"/>
    <property type="evidence" value="ECO:0007669"/>
    <property type="project" value="UniProtKB-SubCell"/>
</dbReference>
<protein>
    <submittedName>
        <fullName evidence="8">Uncharacterized protein</fullName>
    </submittedName>
</protein>
<keyword evidence="3 6" id="KW-1133">Transmembrane helix</keyword>
<keyword evidence="9" id="KW-1185">Reference proteome</keyword>
<feature type="compositionally biased region" description="Polar residues" evidence="5">
    <location>
        <begin position="241"/>
        <end position="258"/>
    </location>
</feature>
<evidence type="ECO:0000256" key="5">
    <source>
        <dbReference type="SAM" id="MobiDB-lite"/>
    </source>
</evidence>
<organism evidence="8 9">
    <name type="scientific">Rhodotorula paludigena</name>
    <dbReference type="NCBI Taxonomy" id="86838"/>
    <lineage>
        <taxon>Eukaryota</taxon>
        <taxon>Fungi</taxon>
        <taxon>Dikarya</taxon>
        <taxon>Basidiomycota</taxon>
        <taxon>Pucciniomycotina</taxon>
        <taxon>Microbotryomycetes</taxon>
        <taxon>Sporidiobolales</taxon>
        <taxon>Sporidiobolaceae</taxon>
        <taxon>Rhodotorula</taxon>
    </lineage>
</organism>
<dbReference type="InterPro" id="IPR051694">
    <property type="entry name" value="Immunoregulatory_rcpt-like"/>
</dbReference>
<feature type="region of interest" description="Disordered" evidence="5">
    <location>
        <begin position="402"/>
        <end position="431"/>
    </location>
</feature>
<evidence type="ECO:0000256" key="7">
    <source>
        <dbReference type="SAM" id="SignalP"/>
    </source>
</evidence>
<feature type="compositionally biased region" description="Polar residues" evidence="5">
    <location>
        <begin position="402"/>
        <end position="413"/>
    </location>
</feature>
<evidence type="ECO:0000256" key="6">
    <source>
        <dbReference type="SAM" id="Phobius"/>
    </source>
</evidence>
<reference evidence="8 9" key="1">
    <citation type="submission" date="2021-12" db="EMBL/GenBank/DDBJ databases">
        <title>High titer production of polyol ester of fatty acids by Rhodotorula paludigena BS15 towards product separation-free biomass refinery.</title>
        <authorList>
            <person name="Mano J."/>
            <person name="Ono H."/>
            <person name="Tanaka T."/>
            <person name="Naito K."/>
            <person name="Sushida H."/>
            <person name="Ike M."/>
            <person name="Tokuyasu K."/>
            <person name="Kitaoka M."/>
        </authorList>
    </citation>
    <scope>NUCLEOTIDE SEQUENCE [LARGE SCALE GENOMIC DNA]</scope>
    <source>
        <strain evidence="8 9">BS15</strain>
    </source>
</reference>
<gene>
    <name evidence="8" type="ORF">Rhopal_006702-T1</name>
</gene>
<evidence type="ECO:0000256" key="3">
    <source>
        <dbReference type="ARBA" id="ARBA00022989"/>
    </source>
</evidence>
<feature type="chain" id="PRO_5044022784" evidence="7">
    <location>
        <begin position="26"/>
        <end position="431"/>
    </location>
</feature>
<feature type="compositionally biased region" description="Acidic residues" evidence="5">
    <location>
        <begin position="271"/>
        <end position="281"/>
    </location>
</feature>
<dbReference type="PANTHER" id="PTHR15549">
    <property type="entry name" value="PAIRED IMMUNOGLOBULIN-LIKE TYPE 2 RECEPTOR"/>
    <property type="match status" value="1"/>
</dbReference>
<dbReference type="Proteomes" id="UP001342314">
    <property type="component" value="Unassembled WGS sequence"/>
</dbReference>
<evidence type="ECO:0000256" key="1">
    <source>
        <dbReference type="ARBA" id="ARBA00004167"/>
    </source>
</evidence>
<feature type="signal peptide" evidence="7">
    <location>
        <begin position="1"/>
        <end position="25"/>
    </location>
</feature>
<proteinExistence type="predicted"/>
<feature type="region of interest" description="Disordered" evidence="5">
    <location>
        <begin position="163"/>
        <end position="189"/>
    </location>
</feature>
<evidence type="ECO:0000313" key="8">
    <source>
        <dbReference type="EMBL" id="GJN93645.1"/>
    </source>
</evidence>
<keyword evidence="2 6" id="KW-0812">Transmembrane</keyword>
<dbReference type="AlphaFoldDB" id="A0AAV5GVY7"/>
<evidence type="ECO:0000313" key="9">
    <source>
        <dbReference type="Proteomes" id="UP001342314"/>
    </source>
</evidence>
<feature type="compositionally biased region" description="Polar residues" evidence="5">
    <location>
        <begin position="163"/>
        <end position="173"/>
    </location>
</feature>
<accession>A0AAV5GVY7</accession>
<feature type="transmembrane region" description="Helical" evidence="6">
    <location>
        <begin position="195"/>
        <end position="216"/>
    </location>
</feature>
<evidence type="ECO:0000256" key="4">
    <source>
        <dbReference type="ARBA" id="ARBA00023136"/>
    </source>
</evidence>
<comment type="caution">
    <text evidence="8">The sequence shown here is derived from an EMBL/GenBank/DDBJ whole genome shotgun (WGS) entry which is preliminary data.</text>
</comment>
<evidence type="ECO:0000256" key="2">
    <source>
        <dbReference type="ARBA" id="ARBA00022692"/>
    </source>
</evidence>